<protein>
    <submittedName>
        <fullName evidence="1">Uncharacterized protein</fullName>
    </submittedName>
</protein>
<accession>A0ABN8LVR9</accession>
<feature type="non-terminal residue" evidence="1">
    <location>
        <position position="1"/>
    </location>
</feature>
<comment type="caution">
    <text evidence="1">The sequence shown here is derived from an EMBL/GenBank/DDBJ whole genome shotgun (WGS) entry which is preliminary data.</text>
</comment>
<dbReference type="Proteomes" id="UP001159427">
    <property type="component" value="Unassembled WGS sequence"/>
</dbReference>
<feature type="non-terminal residue" evidence="1">
    <location>
        <position position="269"/>
    </location>
</feature>
<proteinExistence type="predicted"/>
<sequence length="269" mass="28982">KNSLSPTLSSLDYAEENQENCLSPSKLSNVLAAIKSLSSLSVVIVSDGMCSFWDEVVGDCLIKCTSLKKLSLSLNGGKSDFYCAFSGLYEGLVTTSSLNTLCVAIFFNNPTDKCFSRLFFGLNQGLSLNSSITTLTLTITVAADETGDIIRLSSFDHGLSVNTSITTLIITINECGDGESFIPQFLGAFGVVEGLANNTSVTTFNLTLNSSKEVSDDWLTVLSVILRANTSLTTLRLKVNNHCATGKSRLYDFSKLLIESRTLSLLELD</sequence>
<keyword evidence="2" id="KW-1185">Reference proteome</keyword>
<evidence type="ECO:0000313" key="2">
    <source>
        <dbReference type="Proteomes" id="UP001159427"/>
    </source>
</evidence>
<dbReference type="InterPro" id="IPR032675">
    <property type="entry name" value="LRR_dom_sf"/>
</dbReference>
<dbReference type="EMBL" id="CALNXI010000180">
    <property type="protein sequence ID" value="CAH3021384.1"/>
    <property type="molecule type" value="Genomic_DNA"/>
</dbReference>
<name>A0ABN8LVR9_9CNID</name>
<reference evidence="1 2" key="1">
    <citation type="submission" date="2022-05" db="EMBL/GenBank/DDBJ databases">
        <authorList>
            <consortium name="Genoscope - CEA"/>
            <person name="William W."/>
        </authorList>
    </citation>
    <scope>NUCLEOTIDE SEQUENCE [LARGE SCALE GENOMIC DNA]</scope>
</reference>
<dbReference type="SUPFAM" id="SSF52047">
    <property type="entry name" value="RNI-like"/>
    <property type="match status" value="1"/>
</dbReference>
<evidence type="ECO:0000313" key="1">
    <source>
        <dbReference type="EMBL" id="CAH3021384.1"/>
    </source>
</evidence>
<dbReference type="Gene3D" id="3.80.10.10">
    <property type="entry name" value="Ribonuclease Inhibitor"/>
    <property type="match status" value="1"/>
</dbReference>
<organism evidence="1 2">
    <name type="scientific">Porites evermanni</name>
    <dbReference type="NCBI Taxonomy" id="104178"/>
    <lineage>
        <taxon>Eukaryota</taxon>
        <taxon>Metazoa</taxon>
        <taxon>Cnidaria</taxon>
        <taxon>Anthozoa</taxon>
        <taxon>Hexacorallia</taxon>
        <taxon>Scleractinia</taxon>
        <taxon>Fungiina</taxon>
        <taxon>Poritidae</taxon>
        <taxon>Porites</taxon>
    </lineage>
</organism>
<gene>
    <name evidence="1" type="ORF">PEVE_00011161</name>
</gene>